<keyword evidence="3" id="KW-1185">Reference proteome</keyword>
<evidence type="ECO:0000256" key="1">
    <source>
        <dbReference type="SAM" id="MobiDB-lite"/>
    </source>
</evidence>
<feature type="region of interest" description="Disordered" evidence="1">
    <location>
        <begin position="436"/>
        <end position="473"/>
    </location>
</feature>
<dbReference type="OrthoDB" id="2521594at2759"/>
<dbReference type="AlphaFoldDB" id="A0A0C2SE93"/>
<proteinExistence type="predicted"/>
<dbReference type="Proteomes" id="UP000054549">
    <property type="component" value="Unassembled WGS sequence"/>
</dbReference>
<feature type="region of interest" description="Disordered" evidence="1">
    <location>
        <begin position="552"/>
        <end position="617"/>
    </location>
</feature>
<feature type="region of interest" description="Disordered" evidence="1">
    <location>
        <begin position="1"/>
        <end position="40"/>
    </location>
</feature>
<gene>
    <name evidence="2" type="ORF">M378DRAFT_199549</name>
</gene>
<evidence type="ECO:0000313" key="3">
    <source>
        <dbReference type="Proteomes" id="UP000054549"/>
    </source>
</evidence>
<feature type="compositionally biased region" description="Polar residues" evidence="1">
    <location>
        <begin position="292"/>
        <end position="302"/>
    </location>
</feature>
<feature type="compositionally biased region" description="Gly residues" evidence="1">
    <location>
        <begin position="560"/>
        <end position="571"/>
    </location>
</feature>
<reference evidence="2 3" key="1">
    <citation type="submission" date="2014-04" db="EMBL/GenBank/DDBJ databases">
        <title>Evolutionary Origins and Diversification of the Mycorrhizal Mutualists.</title>
        <authorList>
            <consortium name="DOE Joint Genome Institute"/>
            <consortium name="Mycorrhizal Genomics Consortium"/>
            <person name="Kohler A."/>
            <person name="Kuo A."/>
            <person name="Nagy L.G."/>
            <person name="Floudas D."/>
            <person name="Copeland A."/>
            <person name="Barry K.W."/>
            <person name="Cichocki N."/>
            <person name="Veneault-Fourrey C."/>
            <person name="LaButti K."/>
            <person name="Lindquist E.A."/>
            <person name="Lipzen A."/>
            <person name="Lundell T."/>
            <person name="Morin E."/>
            <person name="Murat C."/>
            <person name="Riley R."/>
            <person name="Ohm R."/>
            <person name="Sun H."/>
            <person name="Tunlid A."/>
            <person name="Henrissat B."/>
            <person name="Grigoriev I.V."/>
            <person name="Hibbett D.S."/>
            <person name="Martin F."/>
        </authorList>
    </citation>
    <scope>NUCLEOTIDE SEQUENCE [LARGE SCALE GENOMIC DNA]</scope>
    <source>
        <strain evidence="2 3">Koide BX008</strain>
    </source>
</reference>
<dbReference type="InParanoid" id="A0A0C2SE93"/>
<feature type="non-terminal residue" evidence="2">
    <location>
        <position position="752"/>
    </location>
</feature>
<sequence>MYFDTDVASSFDEPKTTSRSVTSRVERFHDMSSSSSDPLSEIPQELKDLFSWNPPPLNPLPFLGTKMSTKTHPPAFFDRHFRPELKLLRVKRLPSLVRDITAIVDETIMNSFNDGFQFPPSGKLPSAEQLEFSVFNIDWDMADEKAVASFYDKTTATFCAPVASTLALRLSDWNTLLVWTQLANVSGYAIADGFLKVASPTNLAKKETQLKEAMGEETLRLLQVLSTRRASLVTNEFKNLAAGGPEVMLAIPNLSNSPSFDWTGCEFPNCALMTHHVNEVFLGPDAKNTPWTVDSHSNNSMSPLDPGTVPPTLPQPRENGEIAPASVSALLPASVPPPSLSTGSSSVQGFSEDVGTSKAVKRKRDESRANSPLVPEASSVPEIPLVTTFQGHEPRNSSRIAAKKQKLNDPINVIQSTSLMLPPPLPVGGVRVETAFQRGKGKGKGKVVGGGDDEDGDDERDDEAVDDPSHKDRHELSAQLIVQQAWAQATRVDGSIIVLQSGNHEFIGIRHRTTQTLYISDLIKPHACKEPSYGRLHVGIYIAGIRDALDRERQRDARPPGGGNGPSGSGGDKQDGPSDGGPGSGHRGDRGGGRKGDHKDESGGSKKSKEGKYRGGNVHKKMAIAAHKMAAKSTLELASGRNVILLYLQYDIYDSSAPSTFVRSGPTGHPTPLPSQETVRNYQLEECLTIVLKSEISHGATGQVLHGTLEVEASECALLDVAVKLALGSERCEALRDEYKFYHQLKSKGVTT</sequence>
<name>A0A0C2SE93_AMAMK</name>
<accession>A0A0C2SE93</accession>
<feature type="compositionally biased region" description="Acidic residues" evidence="1">
    <location>
        <begin position="451"/>
        <end position="466"/>
    </location>
</feature>
<feature type="region of interest" description="Disordered" evidence="1">
    <location>
        <begin position="292"/>
        <end position="320"/>
    </location>
</feature>
<dbReference type="HOGENOM" id="CLU_004236_0_0_1"/>
<dbReference type="EMBL" id="KN818285">
    <property type="protein sequence ID" value="KIL61380.1"/>
    <property type="molecule type" value="Genomic_DNA"/>
</dbReference>
<organism evidence="2 3">
    <name type="scientific">Amanita muscaria (strain Koide BX008)</name>
    <dbReference type="NCBI Taxonomy" id="946122"/>
    <lineage>
        <taxon>Eukaryota</taxon>
        <taxon>Fungi</taxon>
        <taxon>Dikarya</taxon>
        <taxon>Basidiomycota</taxon>
        <taxon>Agaricomycotina</taxon>
        <taxon>Agaricomycetes</taxon>
        <taxon>Agaricomycetidae</taxon>
        <taxon>Agaricales</taxon>
        <taxon>Pluteineae</taxon>
        <taxon>Amanitaceae</taxon>
        <taxon>Amanita</taxon>
    </lineage>
</organism>
<feature type="region of interest" description="Disordered" evidence="1">
    <location>
        <begin position="333"/>
        <end position="376"/>
    </location>
</feature>
<feature type="compositionally biased region" description="Basic and acidic residues" evidence="1">
    <location>
        <begin position="586"/>
        <end position="613"/>
    </location>
</feature>
<protein>
    <submittedName>
        <fullName evidence="2">Uncharacterized protein</fullName>
    </submittedName>
</protein>
<evidence type="ECO:0000313" key="2">
    <source>
        <dbReference type="EMBL" id="KIL61380.1"/>
    </source>
</evidence>